<name>A0A2N9AWB1_METEX</name>
<gene>
    <name evidence="2" type="ORF">TK0001_5034</name>
</gene>
<proteinExistence type="predicted"/>
<organism evidence="2 3">
    <name type="scientific">Methylorubrum extorquens</name>
    <name type="common">Methylobacterium dichloromethanicum</name>
    <name type="synonym">Methylobacterium extorquens</name>
    <dbReference type="NCBI Taxonomy" id="408"/>
    <lineage>
        <taxon>Bacteria</taxon>
        <taxon>Pseudomonadati</taxon>
        <taxon>Pseudomonadota</taxon>
        <taxon>Alphaproteobacteria</taxon>
        <taxon>Hyphomicrobiales</taxon>
        <taxon>Methylobacteriaceae</taxon>
        <taxon>Methylorubrum</taxon>
    </lineage>
</organism>
<feature type="region of interest" description="Disordered" evidence="1">
    <location>
        <begin position="79"/>
        <end position="106"/>
    </location>
</feature>
<feature type="region of interest" description="Disordered" evidence="1">
    <location>
        <begin position="245"/>
        <end position="272"/>
    </location>
</feature>
<reference evidence="3" key="1">
    <citation type="submission" date="2017-10" db="EMBL/GenBank/DDBJ databases">
        <authorList>
            <person name="Regsiter A."/>
            <person name="William W."/>
        </authorList>
    </citation>
    <scope>NUCLEOTIDE SEQUENCE [LARGE SCALE GENOMIC DNA]</scope>
</reference>
<feature type="compositionally biased region" description="Basic and acidic residues" evidence="1">
    <location>
        <begin position="90"/>
        <end position="100"/>
    </location>
</feature>
<dbReference type="EMBL" id="LT962688">
    <property type="protein sequence ID" value="SOR31619.1"/>
    <property type="molecule type" value="Genomic_DNA"/>
</dbReference>
<sequence>MKNQTEVVGRHRDAFDQMQIVRSAGRRDRLEIADAPGGIPRAQAVVERGVARRGVGAILPKRTVEVEDTPLRERRFRASHQPDGRVPGGDMDHVDRDNRVHPCHRPRLTGRVDRQWQSDVRQPGGAGVGDDTATGRLIRIAGHPDACGERTSEVSGVLARPARDLEDKAAGRENALEDLDDRGGVAGRGRRKQGIGHGALLRGAGADRMPFRGGTPARRQRHDFSSKRAAAARADRGVMLMASKTEFHHAFSQRHHPPTVEPRPPHRPQAAV</sequence>
<feature type="region of interest" description="Disordered" evidence="1">
    <location>
        <begin position="204"/>
        <end position="233"/>
    </location>
</feature>
<protein>
    <submittedName>
        <fullName evidence="2">Uncharacterized protein</fullName>
    </submittedName>
</protein>
<accession>A0A2N9AWB1</accession>
<evidence type="ECO:0000313" key="2">
    <source>
        <dbReference type="EMBL" id="SOR31619.1"/>
    </source>
</evidence>
<evidence type="ECO:0000313" key="3">
    <source>
        <dbReference type="Proteomes" id="UP000233769"/>
    </source>
</evidence>
<evidence type="ECO:0000256" key="1">
    <source>
        <dbReference type="SAM" id="MobiDB-lite"/>
    </source>
</evidence>
<dbReference type="Proteomes" id="UP000233769">
    <property type="component" value="Chromosome tk0001"/>
</dbReference>
<dbReference type="AlphaFoldDB" id="A0A2N9AWB1"/>